<feature type="domain" description="HTH arsR-type" evidence="5">
    <location>
        <begin position="16"/>
        <end position="110"/>
    </location>
</feature>
<dbReference type="InterPro" id="IPR051011">
    <property type="entry name" value="Metal_resp_trans_reg"/>
</dbReference>
<dbReference type="PRINTS" id="PR00778">
    <property type="entry name" value="HTHARSR"/>
</dbReference>
<evidence type="ECO:0000256" key="1">
    <source>
        <dbReference type="ARBA" id="ARBA00023015"/>
    </source>
</evidence>
<keyword evidence="1" id="KW-0805">Transcription regulation</keyword>
<accession>A0A7X6HC90</accession>
<evidence type="ECO:0000313" key="7">
    <source>
        <dbReference type="Proteomes" id="UP000544090"/>
    </source>
</evidence>
<dbReference type="InterPro" id="IPR011991">
    <property type="entry name" value="ArsR-like_HTH"/>
</dbReference>
<evidence type="ECO:0000256" key="4">
    <source>
        <dbReference type="SAM" id="MobiDB-lite"/>
    </source>
</evidence>
<dbReference type="NCBIfam" id="NF033788">
    <property type="entry name" value="HTH_metalloreg"/>
    <property type="match status" value="1"/>
</dbReference>
<keyword evidence="2" id="KW-0238">DNA-binding</keyword>
<dbReference type="Gene3D" id="1.10.10.10">
    <property type="entry name" value="Winged helix-like DNA-binding domain superfamily/Winged helix DNA-binding domain"/>
    <property type="match status" value="1"/>
</dbReference>
<proteinExistence type="predicted"/>
<evidence type="ECO:0000256" key="2">
    <source>
        <dbReference type="ARBA" id="ARBA00023125"/>
    </source>
</evidence>
<dbReference type="Pfam" id="PF01022">
    <property type="entry name" value="HTH_5"/>
    <property type="match status" value="1"/>
</dbReference>
<protein>
    <submittedName>
        <fullName evidence="6">Metalloregulator ArsR/SmtB family transcription factor</fullName>
    </submittedName>
</protein>
<evidence type="ECO:0000259" key="5">
    <source>
        <dbReference type="PROSITE" id="PS50987"/>
    </source>
</evidence>
<keyword evidence="3" id="KW-0804">Transcription</keyword>
<gene>
    <name evidence="6" type="ORF">HGG74_07760</name>
</gene>
<feature type="region of interest" description="Disordered" evidence="4">
    <location>
        <begin position="164"/>
        <end position="196"/>
    </location>
</feature>
<name>A0A7X6HC90_9MICC</name>
<dbReference type="EMBL" id="JAAZSQ010000005">
    <property type="protein sequence ID" value="NKX54439.1"/>
    <property type="molecule type" value="Genomic_DNA"/>
</dbReference>
<evidence type="ECO:0000313" key="6">
    <source>
        <dbReference type="EMBL" id="NKX54439.1"/>
    </source>
</evidence>
<keyword evidence="7" id="KW-1185">Reference proteome</keyword>
<dbReference type="SMART" id="SM00418">
    <property type="entry name" value="HTH_ARSR"/>
    <property type="match status" value="1"/>
</dbReference>
<dbReference type="AlphaFoldDB" id="A0A7X6HC90"/>
<dbReference type="PANTHER" id="PTHR43132:SF6">
    <property type="entry name" value="HTH-TYPE TRANSCRIPTIONAL REPRESSOR CZRA"/>
    <property type="match status" value="1"/>
</dbReference>
<dbReference type="PROSITE" id="PS50987">
    <property type="entry name" value="HTH_ARSR_2"/>
    <property type="match status" value="1"/>
</dbReference>
<dbReference type="CDD" id="cd00090">
    <property type="entry name" value="HTH_ARSR"/>
    <property type="match status" value="1"/>
</dbReference>
<dbReference type="InterPro" id="IPR036388">
    <property type="entry name" value="WH-like_DNA-bd_sf"/>
</dbReference>
<comment type="caution">
    <text evidence="6">The sequence shown here is derived from an EMBL/GenBank/DDBJ whole genome shotgun (WGS) entry which is preliminary data.</text>
</comment>
<evidence type="ECO:0000256" key="3">
    <source>
        <dbReference type="ARBA" id="ARBA00023163"/>
    </source>
</evidence>
<dbReference type="PANTHER" id="PTHR43132">
    <property type="entry name" value="ARSENICAL RESISTANCE OPERON REPRESSOR ARSR-RELATED"/>
    <property type="match status" value="1"/>
</dbReference>
<dbReference type="InterPro" id="IPR036390">
    <property type="entry name" value="WH_DNA-bd_sf"/>
</dbReference>
<dbReference type="SUPFAM" id="SSF46785">
    <property type="entry name" value="Winged helix' DNA-binding domain"/>
    <property type="match status" value="1"/>
</dbReference>
<dbReference type="Proteomes" id="UP000544090">
    <property type="component" value="Unassembled WGS sequence"/>
</dbReference>
<sequence>MRLEQYLDGCLCVDVADERDLLEAAELFKALSAASRLRILRALSAGPSTVTALAGAAGLSQPLVSQHLKLLRGNNLVSVTRLGKEALYALADGHVSHMVADALAHIQETRRGNHMVGASGRAIMTEENKAEHTLAEHRHGAADCTHESVQHGDHVDYLHDGHRHAEHEDHYDEHDDPAEHTPGEHRHGGADCTHESVQHGDHVDYVHAGHRHAEHGDHYDEH</sequence>
<dbReference type="InterPro" id="IPR001845">
    <property type="entry name" value="HTH_ArsR_DNA-bd_dom"/>
</dbReference>
<dbReference type="GO" id="GO:0003700">
    <property type="term" value="F:DNA-binding transcription factor activity"/>
    <property type="evidence" value="ECO:0007669"/>
    <property type="project" value="InterPro"/>
</dbReference>
<organism evidence="6 7">
    <name type="scientific">Arthrobacter mobilis</name>
    <dbReference type="NCBI Taxonomy" id="2724944"/>
    <lineage>
        <taxon>Bacteria</taxon>
        <taxon>Bacillati</taxon>
        <taxon>Actinomycetota</taxon>
        <taxon>Actinomycetes</taxon>
        <taxon>Micrococcales</taxon>
        <taxon>Micrococcaceae</taxon>
        <taxon>Arthrobacter</taxon>
    </lineage>
</organism>
<dbReference type="GO" id="GO:0003677">
    <property type="term" value="F:DNA binding"/>
    <property type="evidence" value="ECO:0007669"/>
    <property type="project" value="UniProtKB-KW"/>
</dbReference>
<reference evidence="6 7" key="1">
    <citation type="submission" date="2020-04" db="EMBL/GenBank/DDBJ databases">
        <title>Arthrobacter sp. nov.</title>
        <authorList>
            <person name="Liu S."/>
        </authorList>
    </citation>
    <scope>NUCLEOTIDE SEQUENCE [LARGE SCALE GENOMIC DNA]</scope>
    <source>
        <strain evidence="6 7">E918</strain>
    </source>
</reference>